<dbReference type="Pfam" id="PF01553">
    <property type="entry name" value="Acyltransferase"/>
    <property type="match status" value="1"/>
</dbReference>
<name>A0A2N3IK00_9BACT</name>
<dbReference type="SMART" id="SM00563">
    <property type="entry name" value="PlsC"/>
    <property type="match status" value="1"/>
</dbReference>
<dbReference type="InterPro" id="IPR002123">
    <property type="entry name" value="Plipid/glycerol_acylTrfase"/>
</dbReference>
<accession>A0A2N3IK00</accession>
<dbReference type="AlphaFoldDB" id="A0A2N3IK00"/>
<keyword evidence="6" id="KW-1185">Reference proteome</keyword>
<reference evidence="5 6" key="1">
    <citation type="submission" date="2017-06" db="EMBL/GenBank/DDBJ databases">
        <title>Raineya orbicola gen. nov., sp. nov. a slightly thermophilic bacterium of the phylum Bacteroidetes and the description of Raineyaceae fam. nov.</title>
        <authorList>
            <person name="Albuquerque L."/>
            <person name="Polonia A.R.M."/>
            <person name="Barroso C."/>
            <person name="Froufe H.J.C."/>
            <person name="Lage O."/>
            <person name="Lobo-Da-Cunha A."/>
            <person name="Egas C."/>
            <person name="Da Costa M.S."/>
        </authorList>
    </citation>
    <scope>NUCLEOTIDE SEQUENCE [LARGE SCALE GENOMIC DNA]</scope>
    <source>
        <strain evidence="5 6">SPSPC-11</strain>
    </source>
</reference>
<dbReference type="SUPFAM" id="SSF69593">
    <property type="entry name" value="Glycerol-3-phosphate (1)-acyltransferase"/>
    <property type="match status" value="1"/>
</dbReference>
<evidence type="ECO:0000256" key="3">
    <source>
        <dbReference type="ARBA" id="ARBA00023315"/>
    </source>
</evidence>
<protein>
    <submittedName>
        <fullName evidence="5">Acyltransferase</fullName>
    </submittedName>
</protein>
<dbReference type="RefSeq" id="WP_101357631.1">
    <property type="nucleotide sequence ID" value="NZ_NKXO01000004.1"/>
</dbReference>
<evidence type="ECO:0000313" key="6">
    <source>
        <dbReference type="Proteomes" id="UP000233387"/>
    </source>
</evidence>
<comment type="caution">
    <text evidence="5">The sequence shown here is derived from an EMBL/GenBank/DDBJ whole genome shotgun (WGS) entry which is preliminary data.</text>
</comment>
<keyword evidence="2 5" id="KW-0808">Transferase</keyword>
<dbReference type="PANTHER" id="PTHR10434:SF11">
    <property type="entry name" value="1-ACYL-SN-GLYCEROL-3-PHOSPHATE ACYLTRANSFERASE"/>
    <property type="match status" value="1"/>
</dbReference>
<organism evidence="5 6">
    <name type="scientific">Raineya orbicola</name>
    <dbReference type="NCBI Taxonomy" id="2016530"/>
    <lineage>
        <taxon>Bacteria</taxon>
        <taxon>Pseudomonadati</taxon>
        <taxon>Bacteroidota</taxon>
        <taxon>Cytophagia</taxon>
        <taxon>Cytophagales</taxon>
        <taxon>Raineyaceae</taxon>
        <taxon>Raineya</taxon>
    </lineage>
</organism>
<dbReference type="PANTHER" id="PTHR10434">
    <property type="entry name" value="1-ACYL-SN-GLYCEROL-3-PHOSPHATE ACYLTRANSFERASE"/>
    <property type="match status" value="1"/>
</dbReference>
<evidence type="ECO:0000256" key="2">
    <source>
        <dbReference type="ARBA" id="ARBA00022679"/>
    </source>
</evidence>
<comment type="pathway">
    <text evidence="1">Lipid metabolism.</text>
</comment>
<evidence type="ECO:0000259" key="4">
    <source>
        <dbReference type="SMART" id="SM00563"/>
    </source>
</evidence>
<dbReference type="GO" id="GO:0003841">
    <property type="term" value="F:1-acylglycerol-3-phosphate O-acyltransferase activity"/>
    <property type="evidence" value="ECO:0007669"/>
    <property type="project" value="TreeGrafter"/>
</dbReference>
<dbReference type="OrthoDB" id="1450572at2"/>
<sequence length="262" mass="29735">MKLAIKLPFIKKDSFGHLIPLKKLLISLIGSLTFPRLNWLNKTQVKGREILENLPAKGVLFVSNHQTYFADVITMLHIFCTVGSKITKNHRNPLYLLRPRSNVYFVAAEETMKSGLIPRLFAYVGAIKVKRTWREAGKAIQREVDLKDIENVGQALQDGWVITFPQGTTKAFAPGRKGTAHIIKEFKPVVVPVVINGFRRAFDKKGLFLKKTGVELSVTFKEPLFINYEDSAENILAQVMDAIEQSERFQFKFEDKIGLMGK</sequence>
<evidence type="ECO:0000313" key="5">
    <source>
        <dbReference type="EMBL" id="PKQ70636.1"/>
    </source>
</evidence>
<dbReference type="Proteomes" id="UP000233387">
    <property type="component" value="Unassembled WGS sequence"/>
</dbReference>
<proteinExistence type="predicted"/>
<evidence type="ECO:0000256" key="1">
    <source>
        <dbReference type="ARBA" id="ARBA00005189"/>
    </source>
</evidence>
<feature type="domain" description="Phospholipid/glycerol acyltransferase" evidence="4">
    <location>
        <begin position="59"/>
        <end position="198"/>
    </location>
</feature>
<dbReference type="CDD" id="cd07989">
    <property type="entry name" value="LPLAT_AGPAT-like"/>
    <property type="match status" value="1"/>
</dbReference>
<dbReference type="EMBL" id="NKXO01000004">
    <property type="protein sequence ID" value="PKQ70636.1"/>
    <property type="molecule type" value="Genomic_DNA"/>
</dbReference>
<dbReference type="GO" id="GO:0006654">
    <property type="term" value="P:phosphatidic acid biosynthetic process"/>
    <property type="evidence" value="ECO:0007669"/>
    <property type="project" value="TreeGrafter"/>
</dbReference>
<keyword evidence="3 5" id="KW-0012">Acyltransferase</keyword>
<gene>
    <name evidence="5" type="ORF">Rain11_0366</name>
</gene>